<gene>
    <name evidence="27" type="primary">mrcB</name>
    <name evidence="27" type="ORF">DPPLL_29130</name>
</gene>
<dbReference type="InterPro" id="IPR050396">
    <property type="entry name" value="Glycosyltr_51/Transpeptidase"/>
</dbReference>
<dbReference type="EC" id="2.4.99.28" evidence="22"/>
<evidence type="ECO:0000256" key="12">
    <source>
        <dbReference type="ARBA" id="ARBA00022679"/>
    </source>
</evidence>
<evidence type="ECO:0000256" key="5">
    <source>
        <dbReference type="ARBA" id="ARBA00007739"/>
    </source>
</evidence>
<evidence type="ECO:0000313" key="27">
    <source>
        <dbReference type="EMBL" id="BDD88548.1"/>
    </source>
</evidence>
<keyword evidence="12" id="KW-0808">Transferase</keyword>
<dbReference type="InterPro" id="IPR001460">
    <property type="entry name" value="PCN-bd_Tpept"/>
</dbReference>
<dbReference type="Pfam" id="PF00905">
    <property type="entry name" value="Transpeptidase"/>
    <property type="match status" value="1"/>
</dbReference>
<dbReference type="InterPro" id="IPR012338">
    <property type="entry name" value="Beta-lactam/transpept-like"/>
</dbReference>
<comment type="similarity">
    <text evidence="4">In the C-terminal section; belongs to the transpeptidase family.</text>
</comment>
<dbReference type="Pfam" id="PF14814">
    <property type="entry name" value="UB2H"/>
    <property type="match status" value="1"/>
</dbReference>
<evidence type="ECO:0000256" key="18">
    <source>
        <dbReference type="ARBA" id="ARBA00023268"/>
    </source>
</evidence>
<evidence type="ECO:0000313" key="28">
    <source>
        <dbReference type="Proteomes" id="UP000830055"/>
    </source>
</evidence>
<evidence type="ECO:0000256" key="8">
    <source>
        <dbReference type="ARBA" id="ARBA00022475"/>
    </source>
</evidence>
<evidence type="ECO:0000256" key="1">
    <source>
        <dbReference type="ARBA" id="ARBA00002624"/>
    </source>
</evidence>
<dbReference type="InterPro" id="IPR001264">
    <property type="entry name" value="Glyco_trans_51"/>
</dbReference>
<dbReference type="Proteomes" id="UP000830055">
    <property type="component" value="Chromosome"/>
</dbReference>
<evidence type="ECO:0000256" key="17">
    <source>
        <dbReference type="ARBA" id="ARBA00023251"/>
    </source>
</evidence>
<comment type="pathway">
    <text evidence="3">Cell wall biogenesis; peptidoglycan biosynthesis.</text>
</comment>
<dbReference type="SUPFAM" id="SSF53955">
    <property type="entry name" value="Lysozyme-like"/>
    <property type="match status" value="1"/>
</dbReference>
<evidence type="ECO:0000256" key="3">
    <source>
        <dbReference type="ARBA" id="ARBA00004752"/>
    </source>
</evidence>
<keyword evidence="18" id="KW-0511">Multifunctional enzyme</keyword>
<dbReference type="PIRSF" id="PIRSF002799">
    <property type="entry name" value="PBP_1b"/>
    <property type="match status" value="1"/>
</dbReference>
<comment type="catalytic activity">
    <reaction evidence="21">
        <text>Preferential cleavage: (Ac)2-L-Lys-D-Ala-|-D-Ala. Also transpeptidation of peptidyl-alanyl moieties that are N-acyl substituents of D-alanine.</text>
        <dbReference type="EC" id="3.4.16.4"/>
    </reaction>
</comment>
<evidence type="ECO:0000256" key="20">
    <source>
        <dbReference type="ARBA" id="ARBA00032454"/>
    </source>
</evidence>
<comment type="function">
    <text evidence="1">Cell wall formation. Synthesis of cross-linked peptidoglycan from the lipid intermediates. The enzyme has a penicillin-insensitive transglycosylase N-terminal domain (formation of linear glycan strands) and a penicillin-sensitive transpeptidase C-terminal domain (cross-linking of the peptide subunits).</text>
</comment>
<protein>
    <recommendedName>
        <fullName evidence="7">Penicillin-binding protein 1B</fullName>
        <ecNumber evidence="22">2.4.99.28</ecNumber>
        <ecNumber evidence="6">3.4.16.4</ecNumber>
    </recommendedName>
    <alternativeName>
        <fullName evidence="20">Murein polymerase</fullName>
    </alternativeName>
</protein>
<organism evidence="27 28">
    <name type="scientific">Desulfofustis limnaeus</name>
    <dbReference type="NCBI Taxonomy" id="2740163"/>
    <lineage>
        <taxon>Bacteria</taxon>
        <taxon>Pseudomonadati</taxon>
        <taxon>Thermodesulfobacteriota</taxon>
        <taxon>Desulfobulbia</taxon>
        <taxon>Desulfobulbales</taxon>
        <taxon>Desulfocapsaceae</taxon>
        <taxon>Desulfofustis</taxon>
    </lineage>
</organism>
<reference evidence="27 28" key="1">
    <citation type="submission" date="2022-01" db="EMBL/GenBank/DDBJ databases">
        <title>Desulfofustis limnae sp. nov., a novel mesophilic sulfate-reducing bacterium isolated from marsh soil.</title>
        <authorList>
            <person name="Watanabe M."/>
            <person name="Takahashi A."/>
            <person name="Kojima H."/>
            <person name="Fukui M."/>
        </authorList>
    </citation>
    <scope>NUCLEOTIDE SEQUENCE [LARGE SCALE GENOMIC DNA]</scope>
    <source>
        <strain evidence="27 28">PPLL</strain>
    </source>
</reference>
<feature type="domain" description="Penicillin-binding protein transpeptidase" evidence="24">
    <location>
        <begin position="417"/>
        <end position="656"/>
    </location>
</feature>
<evidence type="ECO:0000256" key="9">
    <source>
        <dbReference type="ARBA" id="ARBA00022645"/>
    </source>
</evidence>
<feature type="domain" description="Glycosyl transferase family 51" evidence="25">
    <location>
        <begin position="154"/>
        <end position="325"/>
    </location>
</feature>
<sequence length="754" mass="83221">MPTITRRIVIVLTAGLCLGVSITFGATYLHRLDTEIRNRFEGQRWALPAKVYARPLELYPGLPLTPDLLETELVLAGYRRDEKPDTAGSFLRHDRQVHLISRSFHFPSGVEPSRDLTILFNDTAIATISEGKSRTPVSFTRLDPAQIGSFHPLVHEDRIVVNRDEIPEALVQTLLLIEDRSFYDHVGLAPTAIFRALVANIKAGRVVQGGSTLTQQLVKNLFLNQERSLARKAKEALMALVLERHYSKDEILTAYVNEIFLGQDRNRAIHGFALAAHHYFGRQLDDLRPDQLAMLVGLVKGPSAYDPFRHPERSRQRRDTVLATMADHGLIDPATYATSRANQIVDSGQRREGFNRFPAFLDLVRQQLSAHYREEDLTSAGLQILTTLDPSLQLQVEDSLRQTIDGLEASKEQNLQGAALVTARETGDVLAVAGDRIPGRDGFNRALQARRPIGSLIKPAVYLAALEQGYTLASVLDDTAFTLNPGTKEEWRPHNYDRQEHGAVPLYLALANSYNLATVRLGLAVGLDRVAATITRLGSSDQPQPFPSLLLGAVDMSPLQVCTIYQTIAAGGFRTPLRAISSVMAADHRLLDHYGLTVEQQFPPETIFLLTHALQRVVTDGTAASLLRSPKVRSLSVAGKTGTSDDLRDSWFAGFTGSHLGVVWLGRDDNQPTSVTGSGGAMQVWQQIFERLPTSPLEPAEPPGITWASIDRQTASPLPFIAGTEPAPPRFPAIGETIDRTIREVIDSFNQLLR</sequence>
<evidence type="ECO:0000256" key="21">
    <source>
        <dbReference type="ARBA" id="ARBA00034000"/>
    </source>
</evidence>
<evidence type="ECO:0000259" key="24">
    <source>
        <dbReference type="Pfam" id="PF00905"/>
    </source>
</evidence>
<keyword evidence="9" id="KW-0121">Carboxypeptidase</keyword>
<keyword evidence="16" id="KW-0472">Membrane</keyword>
<evidence type="ECO:0000256" key="23">
    <source>
        <dbReference type="ARBA" id="ARBA00049902"/>
    </source>
</evidence>
<evidence type="ECO:0000256" key="2">
    <source>
        <dbReference type="ARBA" id="ARBA00004236"/>
    </source>
</evidence>
<evidence type="ECO:0000256" key="22">
    <source>
        <dbReference type="ARBA" id="ARBA00044770"/>
    </source>
</evidence>
<dbReference type="RefSeq" id="WP_284151898.1">
    <property type="nucleotide sequence ID" value="NZ_AP025516.1"/>
</dbReference>
<dbReference type="PANTHER" id="PTHR32282:SF11">
    <property type="entry name" value="PENICILLIN-BINDING PROTEIN 1B"/>
    <property type="match status" value="1"/>
</dbReference>
<evidence type="ECO:0000259" key="25">
    <source>
        <dbReference type="Pfam" id="PF00912"/>
    </source>
</evidence>
<evidence type="ECO:0000256" key="16">
    <source>
        <dbReference type="ARBA" id="ARBA00023136"/>
    </source>
</evidence>
<dbReference type="InterPro" id="IPR028166">
    <property type="entry name" value="UB2H"/>
</dbReference>
<dbReference type="SUPFAM" id="SSF56601">
    <property type="entry name" value="beta-lactamase/transpeptidase-like"/>
    <property type="match status" value="1"/>
</dbReference>
<evidence type="ECO:0000256" key="19">
    <source>
        <dbReference type="ARBA" id="ARBA00023316"/>
    </source>
</evidence>
<evidence type="ECO:0000256" key="13">
    <source>
        <dbReference type="ARBA" id="ARBA00022801"/>
    </source>
</evidence>
<accession>A0ABN6M6N0</accession>
<evidence type="ECO:0000256" key="4">
    <source>
        <dbReference type="ARBA" id="ARBA00007090"/>
    </source>
</evidence>
<dbReference type="Pfam" id="PF00912">
    <property type="entry name" value="Transgly"/>
    <property type="match status" value="1"/>
</dbReference>
<dbReference type="InterPro" id="IPR023346">
    <property type="entry name" value="Lysozyme-like_dom_sf"/>
</dbReference>
<keyword evidence="8" id="KW-1003">Cell membrane</keyword>
<comment type="subcellular location">
    <subcellularLocation>
        <location evidence="2">Cell membrane</location>
    </subcellularLocation>
</comment>
<keyword evidence="15" id="KW-0573">Peptidoglycan synthesis</keyword>
<keyword evidence="13" id="KW-0378">Hydrolase</keyword>
<dbReference type="EMBL" id="AP025516">
    <property type="protein sequence ID" value="BDD88548.1"/>
    <property type="molecule type" value="Genomic_DNA"/>
</dbReference>
<name>A0ABN6M6N0_9BACT</name>
<evidence type="ECO:0000256" key="7">
    <source>
        <dbReference type="ARBA" id="ARBA00018637"/>
    </source>
</evidence>
<dbReference type="EC" id="3.4.16.4" evidence="6"/>
<keyword evidence="28" id="KW-1185">Reference proteome</keyword>
<comment type="catalytic activity">
    <reaction evidence="23">
        <text>[GlcNAc-(1-&gt;4)-Mur2Ac(oyl-L-Ala-gamma-D-Glu-L-Lys-D-Ala-D-Ala)](n)-di-trans,octa-cis-undecaprenyl diphosphate + beta-D-GlcNAc-(1-&gt;4)-Mur2Ac(oyl-L-Ala-gamma-D-Glu-L-Lys-D-Ala-D-Ala)-di-trans,octa-cis-undecaprenyl diphosphate = [GlcNAc-(1-&gt;4)-Mur2Ac(oyl-L-Ala-gamma-D-Glu-L-Lys-D-Ala-D-Ala)](n+1)-di-trans,octa-cis-undecaprenyl diphosphate + di-trans,octa-cis-undecaprenyl diphosphate + H(+)</text>
        <dbReference type="Rhea" id="RHEA:23708"/>
        <dbReference type="Rhea" id="RHEA-COMP:9602"/>
        <dbReference type="Rhea" id="RHEA-COMP:9603"/>
        <dbReference type="ChEBI" id="CHEBI:15378"/>
        <dbReference type="ChEBI" id="CHEBI:58405"/>
        <dbReference type="ChEBI" id="CHEBI:60033"/>
        <dbReference type="ChEBI" id="CHEBI:78435"/>
        <dbReference type="EC" id="2.4.99.28"/>
    </reaction>
</comment>
<keyword evidence="14" id="KW-0133">Cell shape</keyword>
<proteinExistence type="inferred from homology"/>
<feature type="domain" description="Bifunctional transglycosylase second" evidence="26">
    <location>
        <begin position="58"/>
        <end position="142"/>
    </location>
</feature>
<evidence type="ECO:0000256" key="6">
    <source>
        <dbReference type="ARBA" id="ARBA00012448"/>
    </source>
</evidence>
<evidence type="ECO:0000256" key="10">
    <source>
        <dbReference type="ARBA" id="ARBA00022670"/>
    </source>
</evidence>
<evidence type="ECO:0000259" key="26">
    <source>
        <dbReference type="Pfam" id="PF14814"/>
    </source>
</evidence>
<evidence type="ECO:0000256" key="14">
    <source>
        <dbReference type="ARBA" id="ARBA00022960"/>
    </source>
</evidence>
<dbReference type="InterPro" id="IPR036950">
    <property type="entry name" value="PBP_transglycosylase"/>
</dbReference>
<keyword evidence="11" id="KW-0328">Glycosyltransferase</keyword>
<dbReference type="InterPro" id="IPR011813">
    <property type="entry name" value="PBP_1b"/>
</dbReference>
<dbReference type="Gene3D" id="3.30.2060.10">
    <property type="entry name" value="Penicillin-binding protein 1b domain"/>
    <property type="match status" value="1"/>
</dbReference>
<evidence type="ECO:0000256" key="11">
    <source>
        <dbReference type="ARBA" id="ARBA00022676"/>
    </source>
</evidence>
<keyword evidence="17" id="KW-0046">Antibiotic resistance</keyword>
<comment type="similarity">
    <text evidence="5">In the N-terminal section; belongs to the glycosyltransferase 51 family.</text>
</comment>
<dbReference type="Gene3D" id="1.10.3810.10">
    <property type="entry name" value="Biosynthetic peptidoglycan transglycosylase-like"/>
    <property type="match status" value="1"/>
</dbReference>
<evidence type="ECO:0000256" key="15">
    <source>
        <dbReference type="ARBA" id="ARBA00022984"/>
    </source>
</evidence>
<dbReference type="Gene3D" id="3.40.710.10">
    <property type="entry name" value="DD-peptidase/beta-lactamase superfamily"/>
    <property type="match status" value="1"/>
</dbReference>
<dbReference type="NCBIfam" id="TIGR02071">
    <property type="entry name" value="PBP_1b"/>
    <property type="match status" value="1"/>
</dbReference>
<dbReference type="PANTHER" id="PTHR32282">
    <property type="entry name" value="BINDING PROTEIN TRANSPEPTIDASE, PUTATIVE-RELATED"/>
    <property type="match status" value="1"/>
</dbReference>
<keyword evidence="10" id="KW-0645">Protease</keyword>
<keyword evidence="19" id="KW-0961">Cell wall biogenesis/degradation</keyword>